<sequence>MLPAGGGGAMSALVAGLRRAGSAHSLAAPRAAAAAARSLPPSPSHTPRKQSLEPVGNPFSGCGAAWMARARGAEGVAAALQPALDSALPPDALLDAARDSAPDTAARLSLQQIHDMLSAVREELFADDATARGGGGAGGDDGEARACALTALMLHCCAAAQLAQQRSDSANS</sequence>
<dbReference type="Proteomes" id="UP000299102">
    <property type="component" value="Unassembled WGS sequence"/>
</dbReference>
<dbReference type="AlphaFoldDB" id="A0A4C1ZVB2"/>
<comment type="caution">
    <text evidence="2">The sequence shown here is derived from an EMBL/GenBank/DDBJ whole genome shotgun (WGS) entry which is preliminary data.</text>
</comment>
<protein>
    <submittedName>
        <fullName evidence="2">Uncharacterized protein</fullName>
    </submittedName>
</protein>
<evidence type="ECO:0000313" key="2">
    <source>
        <dbReference type="EMBL" id="GBP92791.1"/>
    </source>
</evidence>
<reference evidence="2 3" key="1">
    <citation type="journal article" date="2019" name="Commun. Biol.">
        <title>The bagworm genome reveals a unique fibroin gene that provides high tensile strength.</title>
        <authorList>
            <person name="Kono N."/>
            <person name="Nakamura H."/>
            <person name="Ohtoshi R."/>
            <person name="Tomita M."/>
            <person name="Numata K."/>
            <person name="Arakawa K."/>
        </authorList>
    </citation>
    <scope>NUCLEOTIDE SEQUENCE [LARGE SCALE GENOMIC DNA]</scope>
</reference>
<feature type="region of interest" description="Disordered" evidence="1">
    <location>
        <begin position="28"/>
        <end position="56"/>
    </location>
</feature>
<proteinExistence type="predicted"/>
<dbReference type="EMBL" id="BGZK01002310">
    <property type="protein sequence ID" value="GBP92791.1"/>
    <property type="molecule type" value="Genomic_DNA"/>
</dbReference>
<feature type="compositionally biased region" description="Low complexity" evidence="1">
    <location>
        <begin position="28"/>
        <end position="39"/>
    </location>
</feature>
<gene>
    <name evidence="2" type="ORF">EVAR_67502_1</name>
</gene>
<evidence type="ECO:0000256" key="1">
    <source>
        <dbReference type="SAM" id="MobiDB-lite"/>
    </source>
</evidence>
<evidence type="ECO:0000313" key="3">
    <source>
        <dbReference type="Proteomes" id="UP000299102"/>
    </source>
</evidence>
<organism evidence="2 3">
    <name type="scientific">Eumeta variegata</name>
    <name type="common">Bagworm moth</name>
    <name type="synonym">Eumeta japonica</name>
    <dbReference type="NCBI Taxonomy" id="151549"/>
    <lineage>
        <taxon>Eukaryota</taxon>
        <taxon>Metazoa</taxon>
        <taxon>Ecdysozoa</taxon>
        <taxon>Arthropoda</taxon>
        <taxon>Hexapoda</taxon>
        <taxon>Insecta</taxon>
        <taxon>Pterygota</taxon>
        <taxon>Neoptera</taxon>
        <taxon>Endopterygota</taxon>
        <taxon>Lepidoptera</taxon>
        <taxon>Glossata</taxon>
        <taxon>Ditrysia</taxon>
        <taxon>Tineoidea</taxon>
        <taxon>Psychidae</taxon>
        <taxon>Oiketicinae</taxon>
        <taxon>Eumeta</taxon>
    </lineage>
</organism>
<accession>A0A4C1ZVB2</accession>
<keyword evidence="3" id="KW-1185">Reference proteome</keyword>
<name>A0A4C1ZVB2_EUMVA</name>